<dbReference type="InterPro" id="IPR036236">
    <property type="entry name" value="Znf_C2H2_sf"/>
</dbReference>
<proteinExistence type="predicted"/>
<protein>
    <recommendedName>
        <fullName evidence="2">C2H2-type domain-containing protein</fullName>
    </recommendedName>
</protein>
<dbReference type="Proteomes" id="UP001620626">
    <property type="component" value="Unassembled WGS sequence"/>
</dbReference>
<dbReference type="AlphaFoldDB" id="A0ABD2LWN8"/>
<organism evidence="3 4">
    <name type="scientific">Heterodera trifolii</name>
    <dbReference type="NCBI Taxonomy" id="157864"/>
    <lineage>
        <taxon>Eukaryota</taxon>
        <taxon>Metazoa</taxon>
        <taxon>Ecdysozoa</taxon>
        <taxon>Nematoda</taxon>
        <taxon>Chromadorea</taxon>
        <taxon>Rhabditida</taxon>
        <taxon>Tylenchina</taxon>
        <taxon>Tylenchomorpha</taxon>
        <taxon>Tylenchoidea</taxon>
        <taxon>Heteroderidae</taxon>
        <taxon>Heteroderinae</taxon>
        <taxon>Heterodera</taxon>
    </lineage>
</organism>
<sequence>MDSFHANLLLLQCQRFSVSPQPFDCAIRLKVSEQKEFILFAHSHLLAAKCLRFRSLLGQSVPISAQNALFGNSNSEQQQKLNNGSELLIPFTQTAVQKEVHEVKLDLSMLDNALDCFKSFLTVLYGGVSSCASGAFSLPPGVDPSSLLFLAKLLELSDLEVSALFGKFLPSAPSLPTSFSLSSAVSSSSTSSSSPSSSIYSSGSVNFRPMPNNENQLPLYLAYLQLQSLLHQQQQHFAHPMPPHLAHFAHHPQISAPFGAAPSAVGFATPMSALLAEMFSKRAAPSVGQSTAVSDSSIPSSTAIGVHSAESGAPSSLSSSSVSMDHPLENSTESLDSITQSSAGGANNMLVPSNDKEGWCRNKKYIQIVKKGYRCLVCNKVYGRYNSVSYHVTIYHRNPPIRCEEEGCQFTTREARYIHFHKYYRHQIALPESIDLASRKCPLLGCKHVSKSPAMLDKHIHRHVADCLKDGALYVCTMPAKGGESEAEVQADEEQEQCQFRANSHETMYEHLLSVHSSGGRGIKMDEYQTTEKEKKGQQQTTIIRNHQQTPPMSASAPATPPTPNNARAFHCEECNFKGRTLVALEQHKVQKHSQRARTGTFPNITPKMAGLTAHFEPMIPQQNGGSPLNGLSLLSGVLSAASLPDSPLSPSSVGGGLFPPAFPSSLLFGTVPSPSFAPSAIVSDQQQQLIAQLIAAQQKLASALLGSPPAAQQNATQTAAIGEVGDSNQQKMF</sequence>
<feature type="compositionally biased region" description="Low complexity" evidence="1">
    <location>
        <begin position="308"/>
        <end position="323"/>
    </location>
</feature>
<evidence type="ECO:0000313" key="4">
    <source>
        <dbReference type="Proteomes" id="UP001620626"/>
    </source>
</evidence>
<accession>A0ABD2LWN8</accession>
<evidence type="ECO:0000259" key="2">
    <source>
        <dbReference type="PROSITE" id="PS00028"/>
    </source>
</evidence>
<evidence type="ECO:0000313" key="3">
    <source>
        <dbReference type="EMBL" id="KAL3119629.1"/>
    </source>
</evidence>
<dbReference type="PROSITE" id="PS00028">
    <property type="entry name" value="ZINC_FINGER_C2H2_1"/>
    <property type="match status" value="1"/>
</dbReference>
<reference evidence="3 4" key="1">
    <citation type="submission" date="2024-10" db="EMBL/GenBank/DDBJ databases">
        <authorList>
            <person name="Kim D."/>
        </authorList>
    </citation>
    <scope>NUCLEOTIDE SEQUENCE [LARGE SCALE GENOMIC DNA]</scope>
    <source>
        <strain evidence="3">BH-2024</strain>
    </source>
</reference>
<dbReference type="EMBL" id="JBICBT010000240">
    <property type="protein sequence ID" value="KAL3119629.1"/>
    <property type="molecule type" value="Genomic_DNA"/>
</dbReference>
<dbReference type="SUPFAM" id="SSF57667">
    <property type="entry name" value="beta-beta-alpha zinc fingers"/>
    <property type="match status" value="1"/>
</dbReference>
<name>A0ABD2LWN8_9BILA</name>
<dbReference type="InterPro" id="IPR013087">
    <property type="entry name" value="Znf_C2H2_type"/>
</dbReference>
<gene>
    <name evidence="3" type="ORF">niasHT_006715</name>
</gene>
<feature type="compositionally biased region" description="Polar residues" evidence="1">
    <location>
        <begin position="329"/>
        <end position="345"/>
    </location>
</feature>
<dbReference type="SMART" id="SM00355">
    <property type="entry name" value="ZnF_C2H2"/>
    <property type="match status" value="5"/>
</dbReference>
<feature type="domain" description="C2H2-type" evidence="2">
    <location>
        <begin position="375"/>
        <end position="396"/>
    </location>
</feature>
<feature type="region of interest" description="Disordered" evidence="1">
    <location>
        <begin position="304"/>
        <end position="350"/>
    </location>
</feature>
<keyword evidence="4" id="KW-1185">Reference proteome</keyword>
<comment type="caution">
    <text evidence="3">The sequence shown here is derived from an EMBL/GenBank/DDBJ whole genome shotgun (WGS) entry which is preliminary data.</text>
</comment>
<evidence type="ECO:0000256" key="1">
    <source>
        <dbReference type="SAM" id="MobiDB-lite"/>
    </source>
</evidence>